<evidence type="ECO:0000256" key="1">
    <source>
        <dbReference type="ARBA" id="ARBA00009191"/>
    </source>
</evidence>
<comment type="similarity">
    <text evidence="1">Belongs to the strictosidine synthase family.</text>
</comment>
<feature type="domain" description="Strictosidine synthase conserved region" evidence="4">
    <location>
        <begin position="144"/>
        <end position="231"/>
    </location>
</feature>
<proteinExistence type="inferred from homology"/>
<dbReference type="AlphaFoldDB" id="A0A4P6P5Y2"/>
<evidence type="ECO:0000256" key="3">
    <source>
        <dbReference type="ARBA" id="ARBA00023180"/>
    </source>
</evidence>
<dbReference type="Gene3D" id="2.120.10.30">
    <property type="entry name" value="TolB, C-terminal domain"/>
    <property type="match status" value="1"/>
</dbReference>
<evidence type="ECO:0000313" key="5">
    <source>
        <dbReference type="EMBL" id="QBG35569.1"/>
    </source>
</evidence>
<keyword evidence="3" id="KW-0325">Glycoprotein</keyword>
<dbReference type="InterPro" id="IPR011042">
    <property type="entry name" value="6-blade_b-propeller_TolB-like"/>
</dbReference>
<reference evidence="5 6" key="1">
    <citation type="submission" date="2018-12" db="EMBL/GenBank/DDBJ databases">
        <title>Complete genome of Litorilituus sediminis.</title>
        <authorList>
            <person name="Liu A."/>
            <person name="Rong J."/>
        </authorList>
    </citation>
    <scope>NUCLEOTIDE SEQUENCE [LARGE SCALE GENOMIC DNA]</scope>
    <source>
        <strain evidence="5 6">JCM 17549</strain>
    </source>
</reference>
<dbReference type="KEGG" id="lsd:EMK97_07500"/>
<dbReference type="InterPro" id="IPR018119">
    <property type="entry name" value="Strictosidine_synth_cons-reg"/>
</dbReference>
<dbReference type="OrthoDB" id="9775406at2"/>
<dbReference type="PANTHER" id="PTHR10426:SF88">
    <property type="entry name" value="ADIPOCYTE PLASMA MEMBRANE-ASSOCIATED PROTEIN HEMOMUCIN-RELATED"/>
    <property type="match status" value="1"/>
</dbReference>
<evidence type="ECO:0000259" key="4">
    <source>
        <dbReference type="Pfam" id="PF03088"/>
    </source>
</evidence>
<keyword evidence="6" id="KW-1185">Reference proteome</keyword>
<organism evidence="5 6">
    <name type="scientific">Litorilituus sediminis</name>
    <dbReference type="NCBI Taxonomy" id="718192"/>
    <lineage>
        <taxon>Bacteria</taxon>
        <taxon>Pseudomonadati</taxon>
        <taxon>Pseudomonadota</taxon>
        <taxon>Gammaproteobacteria</taxon>
        <taxon>Alteromonadales</taxon>
        <taxon>Colwelliaceae</taxon>
        <taxon>Litorilituus</taxon>
    </lineage>
</organism>
<dbReference type="GO" id="GO:0016787">
    <property type="term" value="F:hydrolase activity"/>
    <property type="evidence" value="ECO:0007669"/>
    <property type="project" value="TreeGrafter"/>
</dbReference>
<keyword evidence="2" id="KW-0597">Phosphoprotein</keyword>
<dbReference type="Pfam" id="PF20067">
    <property type="entry name" value="SSL_N"/>
    <property type="match status" value="1"/>
</dbReference>
<evidence type="ECO:0000313" key="6">
    <source>
        <dbReference type="Proteomes" id="UP000290244"/>
    </source>
</evidence>
<dbReference type="RefSeq" id="WP_130600872.1">
    <property type="nucleotide sequence ID" value="NZ_CP034759.1"/>
</dbReference>
<dbReference type="Proteomes" id="UP000290244">
    <property type="component" value="Chromosome"/>
</dbReference>
<dbReference type="PANTHER" id="PTHR10426">
    <property type="entry name" value="STRICTOSIDINE SYNTHASE-RELATED"/>
    <property type="match status" value="1"/>
</dbReference>
<dbReference type="SUPFAM" id="SSF63829">
    <property type="entry name" value="Calcium-dependent phosphotriesterase"/>
    <property type="match status" value="1"/>
</dbReference>
<protein>
    <submittedName>
        <fullName evidence="5">SMP-30/gluconolactonase/LRE family protein</fullName>
    </submittedName>
</protein>
<dbReference type="Pfam" id="PF03088">
    <property type="entry name" value="Str_synth"/>
    <property type="match status" value="1"/>
</dbReference>
<dbReference type="GO" id="GO:0012505">
    <property type="term" value="C:endomembrane system"/>
    <property type="evidence" value="ECO:0007669"/>
    <property type="project" value="TreeGrafter"/>
</dbReference>
<evidence type="ECO:0000256" key="2">
    <source>
        <dbReference type="ARBA" id="ARBA00022553"/>
    </source>
</evidence>
<sequence>MKKIMTFSILSLIAYLLFWPVEISPVAWQAPINKGYQGSFAQNEYLSAIETIDLAGSEGPEAIALSANGLVYFSLLNGDIKFLDAQGKVQHFANTAGRPLGIAFNQQGELIVADAFRGLLKVNQAGEVTELVTRVDGIAVNYANDLDIADDGKIYFSDASTKFHAKKYGTYQASLLDINEHAGNGRLLVFDPVTGKAKTLAKGFNFANGVALSHDQNWLLLNETGSYRLLRIGITADNYQQQSVLIDNLPSFPDNLSRGISDIDNSLYWLGLVSPRSAILDKVSNSPFLRKVIQRLPLAIRPKAKPYGHVIAINDHGEVIYNLQDPSKKYGYNTGALIKGDTLYVSSLHEKTLGKLANFSKIPRQQK</sequence>
<dbReference type="EMBL" id="CP034759">
    <property type="protein sequence ID" value="QBG35569.1"/>
    <property type="molecule type" value="Genomic_DNA"/>
</dbReference>
<accession>A0A4P6P5Y2</accession>
<name>A0A4P6P5Y2_9GAMM</name>
<gene>
    <name evidence="5" type="ORF">EMK97_07500</name>
</gene>